<sequence length="85" mass="9207">MCVASGAFAIESAEKRTGGPGTHYLTIEFSRYLLNYTFASYDPDDLTEGAVSQHLVGHGDASSESYTLVKPLQVILTLDQLACYT</sequence>
<evidence type="ECO:0000313" key="2">
    <source>
        <dbReference type="Proteomes" id="UP000015729"/>
    </source>
</evidence>
<dbReference type="RefSeq" id="WP_017710322.1">
    <property type="nucleotide sequence ID" value="NZ_ANJL01000080.1"/>
</dbReference>
<accession>S6V3V8</accession>
<evidence type="ECO:0000313" key="1">
    <source>
        <dbReference type="EMBL" id="EPN45745.1"/>
    </source>
</evidence>
<organism evidence="1 2">
    <name type="scientific">Pseudomonas syringae pv. actinidiae ICMP 18807</name>
    <dbReference type="NCBI Taxonomy" id="1194404"/>
    <lineage>
        <taxon>Bacteria</taxon>
        <taxon>Pseudomonadati</taxon>
        <taxon>Pseudomonadota</taxon>
        <taxon>Gammaproteobacteria</taxon>
        <taxon>Pseudomonadales</taxon>
        <taxon>Pseudomonadaceae</taxon>
        <taxon>Pseudomonas</taxon>
        <taxon>Pseudomonas syringae</taxon>
    </lineage>
</organism>
<reference evidence="1 2" key="1">
    <citation type="journal article" date="2013" name="PLoS Pathog.">
        <title>Genomic analysis of the Kiwifruit pathogen Pseudomonas syringae pv. actinidiae provides insight into the origins of an emergent plant disease.</title>
        <authorList>
            <person name="McCann H.C."/>
            <person name="Rikkerink E.H."/>
            <person name="Bertels F."/>
            <person name="Fiers M."/>
            <person name="Lu A."/>
            <person name="Rees-George J."/>
            <person name="Andersen M.T."/>
            <person name="Gleave A.P."/>
            <person name="Haubold B."/>
            <person name="Wohlers M.W."/>
            <person name="Guttman D.S."/>
            <person name="Wang P.W."/>
            <person name="Straub C."/>
            <person name="Vanneste J.L."/>
            <person name="Rainey P.B."/>
            <person name="Templeton M.D."/>
        </authorList>
    </citation>
    <scope>NUCLEOTIDE SEQUENCE [LARGE SCALE GENOMIC DNA]</scope>
    <source>
        <strain evidence="1 2">ICMP 18807</strain>
    </source>
</reference>
<dbReference type="Proteomes" id="UP000015729">
    <property type="component" value="Unassembled WGS sequence"/>
</dbReference>
<name>S6V3V8_PSESF</name>
<gene>
    <name evidence="1" type="ORF">A244_25059</name>
</gene>
<comment type="caution">
    <text evidence="1">The sequence shown here is derived from an EMBL/GenBank/DDBJ whole genome shotgun (WGS) entry which is preliminary data.</text>
</comment>
<dbReference type="AlphaFoldDB" id="S6V3V8"/>
<dbReference type="EMBL" id="AOKG01001711">
    <property type="protein sequence ID" value="EPN45745.1"/>
    <property type="molecule type" value="Genomic_DNA"/>
</dbReference>
<proteinExistence type="predicted"/>
<dbReference type="PATRIC" id="fig|1194404.4.peg.5161"/>
<protein>
    <submittedName>
        <fullName evidence="1">Uncharacterized protein</fullName>
    </submittedName>
</protein>